<feature type="binding site" evidence="5">
    <location>
        <begin position="214"/>
        <end position="219"/>
    </location>
    <ligand>
        <name>NAD(+)</name>
        <dbReference type="ChEBI" id="CHEBI:57540"/>
    </ligand>
</feature>
<dbReference type="HAMAP" id="MF_00563">
    <property type="entry name" value="AdoHcyase"/>
    <property type="match status" value="1"/>
</dbReference>
<gene>
    <name evidence="5" type="primary">ahcY</name>
    <name evidence="10" type="ORF">ENM60_06030</name>
</gene>
<keyword evidence="2 5" id="KW-0554">One-carbon metabolism</keyword>
<dbReference type="Pfam" id="PF05221">
    <property type="entry name" value="AdoHcyase"/>
    <property type="match status" value="1"/>
</dbReference>
<evidence type="ECO:0000256" key="2">
    <source>
        <dbReference type="ARBA" id="ARBA00022563"/>
    </source>
</evidence>
<evidence type="ECO:0000256" key="7">
    <source>
        <dbReference type="PIRSR" id="PIRSR001109-2"/>
    </source>
</evidence>
<feature type="binding site" evidence="7">
    <location>
        <position position="348"/>
    </location>
    <ligand>
        <name>NAD(+)</name>
        <dbReference type="ChEBI" id="CHEBI:57540"/>
    </ligand>
</feature>
<feature type="binding site" evidence="7">
    <location>
        <begin position="216"/>
        <end position="221"/>
    </location>
    <ligand>
        <name>NAD(+)</name>
        <dbReference type="ChEBI" id="CHEBI:57540"/>
    </ligand>
</feature>
<keyword evidence="4 5" id="KW-0520">NAD</keyword>
<dbReference type="InterPro" id="IPR000043">
    <property type="entry name" value="Adenosylhomocysteinase-like"/>
</dbReference>
<dbReference type="SUPFAM" id="SSF51735">
    <property type="entry name" value="NAD(P)-binding Rossmann-fold domains"/>
    <property type="match status" value="1"/>
</dbReference>
<dbReference type="SUPFAM" id="SSF52283">
    <property type="entry name" value="Formate/glycerate dehydrogenase catalytic domain-like"/>
    <property type="match status" value="1"/>
</dbReference>
<comment type="function">
    <text evidence="5">May play a key role in the regulation of the intracellular concentration of adenosylhomocysteine.</text>
</comment>
<dbReference type="NCBIfam" id="NF004005">
    <property type="entry name" value="PRK05476.2-3"/>
    <property type="match status" value="1"/>
</dbReference>
<dbReference type="Gene3D" id="3.40.50.720">
    <property type="entry name" value="NAD(P)-binding Rossmann-like Domain"/>
    <property type="match status" value="1"/>
</dbReference>
<feature type="binding site" evidence="5 7">
    <location>
        <begin position="151"/>
        <end position="153"/>
    </location>
    <ligand>
        <name>NAD(+)</name>
        <dbReference type="ChEBI" id="CHEBI:57540"/>
    </ligand>
</feature>
<dbReference type="GO" id="GO:0005829">
    <property type="term" value="C:cytosol"/>
    <property type="evidence" value="ECO:0007669"/>
    <property type="project" value="TreeGrafter"/>
</dbReference>
<evidence type="ECO:0000259" key="9">
    <source>
        <dbReference type="SMART" id="SM00997"/>
    </source>
</evidence>
<evidence type="ECO:0000256" key="5">
    <source>
        <dbReference type="HAMAP-Rule" id="MF_00563"/>
    </source>
</evidence>
<evidence type="ECO:0000256" key="3">
    <source>
        <dbReference type="ARBA" id="ARBA00022801"/>
    </source>
</evidence>
<feature type="binding site" evidence="5">
    <location>
        <position position="185"/>
    </location>
    <ligand>
        <name>NAD(+)</name>
        <dbReference type="ChEBI" id="CHEBI:57540"/>
    </ligand>
</feature>
<dbReference type="CDD" id="cd00401">
    <property type="entry name" value="SAHH"/>
    <property type="match status" value="1"/>
</dbReference>
<comment type="subcellular location">
    <subcellularLocation>
        <location evidence="5">Cytoplasm</location>
    </subcellularLocation>
</comment>
<dbReference type="GO" id="GO:0004013">
    <property type="term" value="F:adenosylhomocysteinase activity"/>
    <property type="evidence" value="ECO:0007669"/>
    <property type="project" value="UniProtKB-UniRule"/>
</dbReference>
<dbReference type="InterPro" id="IPR042172">
    <property type="entry name" value="Adenosylhomocyst_ase-like_sf"/>
</dbReference>
<dbReference type="InterPro" id="IPR036291">
    <property type="entry name" value="NAD(P)-bd_dom_sf"/>
</dbReference>
<evidence type="ECO:0000313" key="10">
    <source>
        <dbReference type="EMBL" id="HHP68320.1"/>
    </source>
</evidence>
<dbReference type="PANTHER" id="PTHR23420">
    <property type="entry name" value="ADENOSYLHOMOCYSTEINASE"/>
    <property type="match status" value="1"/>
</dbReference>
<dbReference type="PIRSF" id="PIRSF001109">
    <property type="entry name" value="Ad_hcy_hydrolase"/>
    <property type="match status" value="1"/>
</dbReference>
<sequence>MSSKVRDINLAEPGRLKLDWAMKHMPVLMKLREEGSRKKPLAGVRVGAVLHVTKETGVLMIALKDSGAEEVVLAASNPLSTQDDVAAALVEYGIRVYAWRGQTSEDYYWCIRQVVESGPDVVLDDGGDLHATLHSGFKNIAEKIVGGTEETTTGVIRLRALEREGLLQYPVIAVNNAYTKFLFDNRFGTGQSTFDGIMRATNILVAGKNVVVAGYGWVGKGIALRARGLGARRVIVAEVDPIRALEAVFDGFEVMPMSEAASIGDIFITATGNKAVLRREHFEKMKDGAILANAGHFNVEVWIPDLEGISIGKRIIRENVTEYTLKDGRRLYLLAEGRLVNLVAAEGHPSEVMDMSFANQYLAVRYLLENKGKLDRRVYNPPRELDEMVARLKLDTMGVRIDELTPEQAEYLKSWSYGT</sequence>
<proteinExistence type="inferred from homology"/>
<name>A0A7J3Y058_9CREN</name>
<dbReference type="NCBIfam" id="TIGR00936">
    <property type="entry name" value="ahcY"/>
    <property type="match status" value="1"/>
</dbReference>
<dbReference type="GO" id="GO:0006730">
    <property type="term" value="P:one-carbon metabolic process"/>
    <property type="evidence" value="ECO:0007669"/>
    <property type="project" value="UniProtKB-UniRule"/>
</dbReference>
<dbReference type="PANTHER" id="PTHR23420:SF0">
    <property type="entry name" value="ADENOSYLHOMOCYSTEINASE"/>
    <property type="match status" value="1"/>
</dbReference>
<dbReference type="Gene3D" id="3.40.50.1480">
    <property type="entry name" value="Adenosylhomocysteinase-like"/>
    <property type="match status" value="1"/>
</dbReference>
<evidence type="ECO:0000256" key="4">
    <source>
        <dbReference type="ARBA" id="ARBA00023027"/>
    </source>
</evidence>
<dbReference type="GO" id="GO:0071269">
    <property type="term" value="P:L-homocysteine biosynthetic process"/>
    <property type="evidence" value="ECO:0007669"/>
    <property type="project" value="UniProtKB-UniRule"/>
</dbReference>
<feature type="binding site" evidence="5 6">
    <location>
        <position position="150"/>
    </location>
    <ligand>
        <name>substrate</name>
    </ligand>
</feature>
<feature type="binding site" evidence="5 7">
    <location>
        <position position="341"/>
    </location>
    <ligand>
        <name>NAD(+)</name>
        <dbReference type="ChEBI" id="CHEBI:57540"/>
    </ligand>
</feature>
<comment type="similarity">
    <text evidence="1 5 8">Belongs to the adenosylhomocysteinase family.</text>
</comment>
<comment type="catalytic activity">
    <reaction evidence="5">
        <text>S-adenosyl-L-homocysteine + H2O = L-homocysteine + adenosine</text>
        <dbReference type="Rhea" id="RHEA:21708"/>
        <dbReference type="ChEBI" id="CHEBI:15377"/>
        <dbReference type="ChEBI" id="CHEBI:16335"/>
        <dbReference type="ChEBI" id="CHEBI:57856"/>
        <dbReference type="ChEBI" id="CHEBI:58199"/>
        <dbReference type="EC" id="3.13.2.1"/>
    </reaction>
</comment>
<feature type="binding site" evidence="5">
    <location>
        <position position="273"/>
    </location>
    <ligand>
        <name>NAD(+)</name>
        <dbReference type="ChEBI" id="CHEBI:57540"/>
    </ligand>
</feature>
<dbReference type="Pfam" id="PF00670">
    <property type="entry name" value="AdoHcyase_NAD"/>
    <property type="match status" value="1"/>
</dbReference>
<dbReference type="AlphaFoldDB" id="A0A7J3Y058"/>
<feature type="binding site" evidence="5 7">
    <location>
        <begin position="294"/>
        <end position="296"/>
    </location>
    <ligand>
        <name>NAD(+)</name>
        <dbReference type="ChEBI" id="CHEBI:57540"/>
    </ligand>
</feature>
<dbReference type="PROSITE" id="PS00738">
    <property type="entry name" value="ADOHCYASE_1"/>
    <property type="match status" value="1"/>
</dbReference>
<feature type="binding site" evidence="5 6">
    <location>
        <position position="53"/>
    </location>
    <ligand>
        <name>substrate</name>
    </ligand>
</feature>
<feature type="binding site" evidence="5 6">
    <location>
        <position position="184"/>
    </location>
    <ligand>
        <name>substrate</name>
    </ligand>
</feature>
<evidence type="ECO:0000256" key="6">
    <source>
        <dbReference type="PIRSR" id="PIRSR001109-1"/>
    </source>
</evidence>
<dbReference type="SMART" id="SM00996">
    <property type="entry name" value="AdoHcyase"/>
    <property type="match status" value="1"/>
</dbReference>
<organism evidence="10">
    <name type="scientific">Thermogladius calderae</name>
    <dbReference type="NCBI Taxonomy" id="1200300"/>
    <lineage>
        <taxon>Archaea</taxon>
        <taxon>Thermoproteota</taxon>
        <taxon>Thermoprotei</taxon>
        <taxon>Desulfurococcales</taxon>
        <taxon>Desulfurococcaceae</taxon>
        <taxon>Thermogladius</taxon>
    </lineage>
</organism>
<protein>
    <recommendedName>
        <fullName evidence="5">Adenosylhomocysteinase</fullName>
        <ecNumber evidence="5">3.13.2.1</ecNumber>
    </recommendedName>
    <alternativeName>
        <fullName evidence="5">S-adenosyl-L-homocysteine hydrolase</fullName>
        <shortName evidence="5">AdoHcyase</shortName>
    </alternativeName>
</protein>
<dbReference type="FunFam" id="3.40.50.720:FF:000004">
    <property type="entry name" value="Adenosylhomocysteinase"/>
    <property type="match status" value="1"/>
</dbReference>
<feature type="binding site" evidence="5 6">
    <location>
        <position position="125"/>
    </location>
    <ligand>
        <name>substrate</name>
    </ligand>
</feature>
<reference evidence="10" key="1">
    <citation type="journal article" date="2020" name="mSystems">
        <title>Genome- and Community-Level Interaction Insights into Carbon Utilization and Element Cycling Functions of Hydrothermarchaeota in Hydrothermal Sediment.</title>
        <authorList>
            <person name="Zhou Z."/>
            <person name="Liu Y."/>
            <person name="Xu W."/>
            <person name="Pan J."/>
            <person name="Luo Z.H."/>
            <person name="Li M."/>
        </authorList>
    </citation>
    <scope>NUCLEOTIDE SEQUENCE [LARGE SCALE GENOMIC DNA]</scope>
    <source>
        <strain evidence="10">SpSt-110</strain>
    </source>
</reference>
<feature type="binding site" evidence="5 7">
    <location>
        <position position="238"/>
    </location>
    <ligand>
        <name>NAD(+)</name>
        <dbReference type="ChEBI" id="CHEBI:57540"/>
    </ligand>
</feature>
<dbReference type="UniPathway" id="UPA00314">
    <property type="reaction ID" value="UER00076"/>
</dbReference>
<dbReference type="PROSITE" id="PS00739">
    <property type="entry name" value="ADOHCYASE_2"/>
    <property type="match status" value="1"/>
</dbReference>
<dbReference type="InterPro" id="IPR015878">
    <property type="entry name" value="Ado_hCys_hydrolase_NAD-bd"/>
</dbReference>
<dbReference type="SMART" id="SM00997">
    <property type="entry name" value="AdoHcyase_NAD"/>
    <property type="match status" value="1"/>
</dbReference>
<dbReference type="GO" id="GO:0033353">
    <property type="term" value="P:S-adenosylmethionine cycle"/>
    <property type="evidence" value="ECO:0007669"/>
    <property type="project" value="TreeGrafter"/>
</dbReference>
<comment type="pathway">
    <text evidence="5">Amino-acid biosynthesis; L-homocysteine biosynthesis; L-homocysteine from S-adenosyl-L-homocysteine: step 1/1.</text>
</comment>
<evidence type="ECO:0000256" key="1">
    <source>
        <dbReference type="ARBA" id="ARBA00007122"/>
    </source>
</evidence>
<feature type="binding site" evidence="5 6">
    <location>
        <position position="180"/>
    </location>
    <ligand>
        <name>substrate</name>
    </ligand>
</feature>
<comment type="cofactor">
    <cofactor evidence="5 7">
        <name>NAD(+)</name>
        <dbReference type="ChEBI" id="CHEBI:57540"/>
    </cofactor>
    <text evidence="5 7">Binds 1 NAD(+) per subunit.</text>
</comment>
<keyword evidence="3 5" id="KW-0378">Hydrolase</keyword>
<evidence type="ECO:0000256" key="8">
    <source>
        <dbReference type="RuleBase" id="RU004166"/>
    </source>
</evidence>
<dbReference type="EC" id="3.13.2.1" evidence="5"/>
<comment type="caution">
    <text evidence="10">The sequence shown here is derived from an EMBL/GenBank/DDBJ whole genome shotgun (WGS) entry which is preliminary data.</text>
</comment>
<keyword evidence="5" id="KW-0963">Cytoplasm</keyword>
<dbReference type="EMBL" id="DRYK01000078">
    <property type="protein sequence ID" value="HHP68320.1"/>
    <property type="molecule type" value="Genomic_DNA"/>
</dbReference>
<dbReference type="InterPro" id="IPR020082">
    <property type="entry name" value="S-Ado-L-homoCys_hydrolase_CS"/>
</dbReference>
<feature type="domain" description="S-adenosyl-L-homocysteine hydrolase NAD binding" evidence="9">
    <location>
        <begin position="185"/>
        <end position="347"/>
    </location>
</feature>
<accession>A0A7J3Y058</accession>